<dbReference type="GO" id="GO:0043874">
    <property type="term" value="F:acireductone synthase activity"/>
    <property type="evidence" value="ECO:0007669"/>
    <property type="project" value="TreeGrafter"/>
</dbReference>
<dbReference type="GO" id="GO:0019509">
    <property type="term" value="P:L-methionine salvage from methylthioadenosine"/>
    <property type="evidence" value="ECO:0007669"/>
    <property type="project" value="TreeGrafter"/>
</dbReference>
<dbReference type="AlphaFoldDB" id="A0A379AKW7"/>
<dbReference type="Proteomes" id="UP000254640">
    <property type="component" value="Unassembled WGS sequence"/>
</dbReference>
<dbReference type="InterPro" id="IPR036412">
    <property type="entry name" value="HAD-like_sf"/>
</dbReference>
<name>A0A379AKW7_ENTAG</name>
<gene>
    <name evidence="1" type="ORF">NCTC9381_04186</name>
</gene>
<dbReference type="PANTHER" id="PTHR20371:SF1">
    <property type="entry name" value="ENOLASE-PHOSPHATASE E1"/>
    <property type="match status" value="1"/>
</dbReference>
<dbReference type="EMBL" id="UGSO01000001">
    <property type="protein sequence ID" value="SUB18239.1"/>
    <property type="molecule type" value="Genomic_DNA"/>
</dbReference>
<organism evidence="1 2">
    <name type="scientific">Enterobacter agglomerans</name>
    <name type="common">Erwinia herbicola</name>
    <name type="synonym">Pantoea agglomerans</name>
    <dbReference type="NCBI Taxonomy" id="549"/>
    <lineage>
        <taxon>Bacteria</taxon>
        <taxon>Pseudomonadati</taxon>
        <taxon>Pseudomonadota</taxon>
        <taxon>Gammaproteobacteria</taxon>
        <taxon>Enterobacterales</taxon>
        <taxon>Erwiniaceae</taxon>
        <taxon>Pantoea</taxon>
        <taxon>Pantoea agglomerans group</taxon>
    </lineage>
</organism>
<proteinExistence type="predicted"/>
<accession>A0A379AKW7</accession>
<keyword evidence="2" id="KW-1185">Reference proteome</keyword>
<dbReference type="Gene3D" id="1.10.720.60">
    <property type="match status" value="1"/>
</dbReference>
<evidence type="ECO:0000313" key="2">
    <source>
        <dbReference type="Proteomes" id="UP000254640"/>
    </source>
</evidence>
<dbReference type="PANTHER" id="PTHR20371">
    <property type="entry name" value="ENOLASE-PHOSPHATASE E1"/>
    <property type="match status" value="1"/>
</dbReference>
<dbReference type="SUPFAM" id="SSF56784">
    <property type="entry name" value="HAD-like"/>
    <property type="match status" value="1"/>
</dbReference>
<protein>
    <submittedName>
        <fullName evidence="1">Predicted enolase-phosphatase</fullName>
    </submittedName>
</protein>
<reference evidence="1 2" key="1">
    <citation type="submission" date="2018-06" db="EMBL/GenBank/DDBJ databases">
        <authorList>
            <consortium name="Pathogen Informatics"/>
            <person name="Doyle S."/>
        </authorList>
    </citation>
    <scope>NUCLEOTIDE SEQUENCE [LARGE SCALE GENOMIC DNA]</scope>
    <source>
        <strain evidence="1 2">NCTC9381</strain>
    </source>
</reference>
<sequence length="95" mass="10421">MIRAIVTDIEGTTSDIRFVHNILFPYARQHLASFLRENAHQPNVAAALQSVREEAGQPQADLDAVTEILLGVYGPGSQINRPESAAGHDLARWLC</sequence>
<evidence type="ECO:0000313" key="1">
    <source>
        <dbReference type="EMBL" id="SUB18239.1"/>
    </source>
</evidence>